<dbReference type="GO" id="GO:0006886">
    <property type="term" value="P:intracellular protein transport"/>
    <property type="evidence" value="ECO:0007669"/>
    <property type="project" value="UniProtKB-ARBA"/>
</dbReference>
<keyword evidence="5 9" id="KW-1133">Transmembrane helix</keyword>
<dbReference type="NCBIfam" id="NF011430">
    <property type="entry name" value="PRK14861.1"/>
    <property type="match status" value="1"/>
</dbReference>
<dbReference type="PANTHER" id="PTHR33162:SF1">
    <property type="entry name" value="SEC-INDEPENDENT PROTEIN TRANSLOCASE PROTEIN TATA, CHLOROPLASTIC"/>
    <property type="match status" value="1"/>
</dbReference>
<comment type="function">
    <text evidence="8">Part of the twin-arginine translocation (Tat) system that transports large folded proteins containing a characteristic twin-arginine motif in their signal peptide across the thylakoid membrane. Involved in delta pH-dependent protein transport required for chloroplast development, especially thylakoid membrane formation. TATC and TATB mediate precursor recognition, whereas TATA facilitates translocation.</text>
</comment>
<reference evidence="11" key="2">
    <citation type="journal article" date="2012" name="PLoS ONE">
        <title>A Deeply Branching Thermophilic Bacterium with an Ancient Acetyl-CoA Pathway Dominates a Subsurface Ecosystem.</title>
        <authorList>
            <person name="Takami H."/>
            <person name="Noguchi H."/>
            <person name="Takaki Y."/>
            <person name="Uchiyama I."/>
            <person name="Toyoda A."/>
            <person name="Nishi S."/>
            <person name="Chee G.-J."/>
            <person name="Arai W."/>
            <person name="Nunoura T."/>
            <person name="Itoh T."/>
            <person name="Hattori M."/>
            <person name="Takai K."/>
        </authorList>
    </citation>
    <scope>NUCLEOTIDE SEQUENCE</scope>
</reference>
<evidence type="ECO:0000256" key="1">
    <source>
        <dbReference type="ARBA" id="ARBA00004167"/>
    </source>
</evidence>
<evidence type="ECO:0000256" key="7">
    <source>
        <dbReference type="ARBA" id="ARBA00023136"/>
    </source>
</evidence>
<evidence type="ECO:0000256" key="6">
    <source>
        <dbReference type="ARBA" id="ARBA00023010"/>
    </source>
</evidence>
<keyword evidence="2 9" id="KW-0813">Transport</keyword>
<evidence type="ECO:0000256" key="5">
    <source>
        <dbReference type="ARBA" id="ARBA00022989"/>
    </source>
</evidence>
<dbReference type="Gene3D" id="1.20.5.3310">
    <property type="match status" value="1"/>
</dbReference>
<dbReference type="GO" id="GO:0033281">
    <property type="term" value="C:TAT protein transport complex"/>
    <property type="evidence" value="ECO:0007669"/>
    <property type="project" value="UniProtKB-UniRule"/>
</dbReference>
<dbReference type="GO" id="GO:0043953">
    <property type="term" value="P:protein transport by the Tat complex"/>
    <property type="evidence" value="ECO:0007669"/>
    <property type="project" value="UniProtKB-UniRule"/>
</dbReference>
<sequence>MFGGLSMTEVLVILVIALILFGPRKLPELGRSIGQSLAQFRRASEEFKRSWEEEILMEEKRLNASPWTPPSSPSELNRELKDNRESEDGGPGITS</sequence>
<dbReference type="AlphaFoldDB" id="H5SBS8"/>
<gene>
    <name evidence="9" type="primary">tatA</name>
    <name evidence="11" type="ORF">HGMM_F07F07C25</name>
</gene>
<proteinExistence type="inferred from homology"/>
<evidence type="ECO:0000256" key="3">
    <source>
        <dbReference type="ARBA" id="ARBA00022692"/>
    </source>
</evidence>
<keyword evidence="6 9" id="KW-0811">Translocation</keyword>
<dbReference type="InterPro" id="IPR003369">
    <property type="entry name" value="TatA/B/E"/>
</dbReference>
<dbReference type="PANTHER" id="PTHR33162">
    <property type="entry name" value="SEC-INDEPENDENT PROTEIN TRANSLOCASE PROTEIN TATA, CHLOROPLASTIC"/>
    <property type="match status" value="1"/>
</dbReference>
<feature type="region of interest" description="Disordered" evidence="10">
    <location>
        <begin position="62"/>
        <end position="95"/>
    </location>
</feature>
<name>H5SBS8_9BACT</name>
<dbReference type="InterPro" id="IPR006312">
    <property type="entry name" value="TatA/E"/>
</dbReference>
<evidence type="ECO:0000256" key="2">
    <source>
        <dbReference type="ARBA" id="ARBA00022448"/>
    </source>
</evidence>
<protein>
    <recommendedName>
        <fullName evidence="9">Sec-independent protein translocase protein TatA</fullName>
    </recommendedName>
</protein>
<comment type="subcellular location">
    <subcellularLocation>
        <location evidence="9">Cell membrane</location>
        <topology evidence="9">Single-pass membrane protein</topology>
    </subcellularLocation>
    <subcellularLocation>
        <location evidence="1">Membrane</location>
        <topology evidence="1">Single-pass membrane protein</topology>
    </subcellularLocation>
</comment>
<keyword evidence="7 9" id="KW-0472">Membrane</keyword>
<dbReference type="Pfam" id="PF02416">
    <property type="entry name" value="TatA_B_E"/>
    <property type="match status" value="1"/>
</dbReference>
<evidence type="ECO:0000256" key="4">
    <source>
        <dbReference type="ARBA" id="ARBA00022927"/>
    </source>
</evidence>
<organism evidence="11">
    <name type="scientific">uncultured Acidobacteriota bacterium</name>
    <dbReference type="NCBI Taxonomy" id="171953"/>
    <lineage>
        <taxon>Bacteria</taxon>
        <taxon>Pseudomonadati</taxon>
        <taxon>Acidobacteriota</taxon>
        <taxon>environmental samples</taxon>
    </lineage>
</organism>
<feature type="transmembrane region" description="Helical" evidence="9">
    <location>
        <begin position="6"/>
        <end position="23"/>
    </location>
</feature>
<dbReference type="PRINTS" id="PR01506">
    <property type="entry name" value="TATBPROTEIN"/>
</dbReference>
<accession>H5SBS8</accession>
<dbReference type="EMBL" id="AP011662">
    <property type="protein sequence ID" value="BAL53614.1"/>
    <property type="molecule type" value="Genomic_DNA"/>
</dbReference>
<keyword evidence="3 9" id="KW-0812">Transmembrane</keyword>
<evidence type="ECO:0000313" key="11">
    <source>
        <dbReference type="EMBL" id="BAL53614.1"/>
    </source>
</evidence>
<keyword evidence="9" id="KW-1003">Cell membrane</keyword>
<dbReference type="GO" id="GO:0008320">
    <property type="term" value="F:protein transmembrane transporter activity"/>
    <property type="evidence" value="ECO:0007669"/>
    <property type="project" value="UniProtKB-UniRule"/>
</dbReference>
<comment type="subunit">
    <text evidence="9">Forms a complex with TatC.</text>
</comment>
<dbReference type="HAMAP" id="MF_00236">
    <property type="entry name" value="TatA_E"/>
    <property type="match status" value="1"/>
</dbReference>
<keyword evidence="4 9" id="KW-0653">Protein transport</keyword>
<feature type="compositionally biased region" description="Basic and acidic residues" evidence="10">
    <location>
        <begin position="76"/>
        <end position="87"/>
    </location>
</feature>
<reference evidence="11" key="1">
    <citation type="journal article" date="2005" name="Environ. Microbiol.">
        <title>Genetic and functional properties of uncultivated thermophilic crenarchaeotes from a subsurface gold mine as revealed by analysis of genome fragments.</title>
        <authorList>
            <person name="Nunoura T."/>
            <person name="Hirayama H."/>
            <person name="Takami H."/>
            <person name="Oida H."/>
            <person name="Nishi S."/>
            <person name="Shimamura S."/>
            <person name="Suzuki Y."/>
            <person name="Inagaki F."/>
            <person name="Takai K."/>
            <person name="Nealson K.H."/>
            <person name="Horikoshi K."/>
        </authorList>
    </citation>
    <scope>NUCLEOTIDE SEQUENCE</scope>
</reference>
<comment type="function">
    <text evidence="9">Part of the twin-arginine translocation (Tat) system that transports large folded proteins containing a characteristic twin-arginine motif in their signal peptide across membranes. TatA could form the protein-conducting channel of the Tat system.</text>
</comment>
<dbReference type="NCBIfam" id="TIGR01411">
    <property type="entry name" value="tatAE"/>
    <property type="match status" value="1"/>
</dbReference>
<evidence type="ECO:0000256" key="9">
    <source>
        <dbReference type="HAMAP-Rule" id="MF_00236"/>
    </source>
</evidence>
<comment type="similarity">
    <text evidence="9">Belongs to the TatA/E family.</text>
</comment>
<evidence type="ECO:0000256" key="8">
    <source>
        <dbReference type="ARBA" id="ARBA00025340"/>
    </source>
</evidence>
<evidence type="ECO:0000256" key="10">
    <source>
        <dbReference type="SAM" id="MobiDB-lite"/>
    </source>
</evidence>